<protein>
    <submittedName>
        <fullName evidence="7">Substrate-binding domain-containing protein</fullName>
    </submittedName>
</protein>
<feature type="signal peptide" evidence="5">
    <location>
        <begin position="1"/>
        <end position="18"/>
    </location>
</feature>
<accession>A0ABU4HPX9</accession>
<dbReference type="InterPro" id="IPR028082">
    <property type="entry name" value="Peripla_BP_I"/>
</dbReference>
<dbReference type="PANTHER" id="PTHR46847:SF1">
    <property type="entry name" value="D-ALLOSE-BINDING PERIPLASMIC PROTEIN-RELATED"/>
    <property type="match status" value="1"/>
</dbReference>
<evidence type="ECO:0000256" key="5">
    <source>
        <dbReference type="SAM" id="SignalP"/>
    </source>
</evidence>
<dbReference type="PROSITE" id="PS51257">
    <property type="entry name" value="PROKAR_LIPOPROTEIN"/>
    <property type="match status" value="1"/>
</dbReference>
<evidence type="ECO:0000313" key="8">
    <source>
        <dbReference type="Proteomes" id="UP001284601"/>
    </source>
</evidence>
<evidence type="ECO:0000256" key="1">
    <source>
        <dbReference type="ARBA" id="ARBA00004196"/>
    </source>
</evidence>
<organism evidence="7 8">
    <name type="scientific">Conexibacter stalactiti</name>
    <dbReference type="NCBI Taxonomy" id="1940611"/>
    <lineage>
        <taxon>Bacteria</taxon>
        <taxon>Bacillati</taxon>
        <taxon>Actinomycetota</taxon>
        <taxon>Thermoleophilia</taxon>
        <taxon>Solirubrobacterales</taxon>
        <taxon>Conexibacteraceae</taxon>
        <taxon>Conexibacter</taxon>
    </lineage>
</organism>
<keyword evidence="3 5" id="KW-0732">Signal</keyword>
<feature type="compositionally biased region" description="Low complexity" evidence="4">
    <location>
        <begin position="27"/>
        <end position="37"/>
    </location>
</feature>
<proteinExistence type="inferred from homology"/>
<name>A0ABU4HPX9_9ACTN</name>
<keyword evidence="8" id="KW-1185">Reference proteome</keyword>
<reference evidence="8" key="1">
    <citation type="submission" date="2023-07" db="EMBL/GenBank/DDBJ databases">
        <title>Conexibacter stalactiti sp. nov., isolated from stalactites in a lava cave and emended description of the genus Conexibacter.</title>
        <authorList>
            <person name="Lee S.D."/>
        </authorList>
    </citation>
    <scope>NUCLEOTIDE SEQUENCE [LARGE SCALE GENOMIC DNA]</scope>
    <source>
        <strain evidence="8">KCTC 39840</strain>
    </source>
</reference>
<reference evidence="7 8" key="2">
    <citation type="submission" date="2023-10" db="EMBL/GenBank/DDBJ databases">
        <authorList>
            <person name="Han X.F."/>
        </authorList>
    </citation>
    <scope>NUCLEOTIDE SEQUENCE [LARGE SCALE GENOMIC DNA]</scope>
    <source>
        <strain evidence="7 8">KCTC 39840</strain>
    </source>
</reference>
<dbReference type="PANTHER" id="PTHR46847">
    <property type="entry name" value="D-ALLOSE-BINDING PERIPLASMIC PROTEIN-RELATED"/>
    <property type="match status" value="1"/>
</dbReference>
<feature type="region of interest" description="Disordered" evidence="4">
    <location>
        <begin position="27"/>
        <end position="47"/>
    </location>
</feature>
<evidence type="ECO:0000313" key="7">
    <source>
        <dbReference type="EMBL" id="MDW5594109.1"/>
    </source>
</evidence>
<evidence type="ECO:0000256" key="3">
    <source>
        <dbReference type="ARBA" id="ARBA00022729"/>
    </source>
</evidence>
<comment type="similarity">
    <text evidence="2">Belongs to the bacterial solute-binding protein 2 family.</text>
</comment>
<dbReference type="EMBL" id="JAWSTH010000012">
    <property type="protein sequence ID" value="MDW5594109.1"/>
    <property type="molecule type" value="Genomic_DNA"/>
</dbReference>
<dbReference type="SUPFAM" id="SSF53822">
    <property type="entry name" value="Periplasmic binding protein-like I"/>
    <property type="match status" value="1"/>
</dbReference>
<feature type="chain" id="PRO_5047140756" evidence="5">
    <location>
        <begin position="19"/>
        <end position="379"/>
    </location>
</feature>
<evidence type="ECO:0000259" key="6">
    <source>
        <dbReference type="Pfam" id="PF13407"/>
    </source>
</evidence>
<evidence type="ECO:0000256" key="2">
    <source>
        <dbReference type="ARBA" id="ARBA00007639"/>
    </source>
</evidence>
<dbReference type="Proteomes" id="UP001284601">
    <property type="component" value="Unassembled WGS sequence"/>
</dbReference>
<dbReference type="Gene3D" id="3.40.50.2300">
    <property type="match status" value="2"/>
</dbReference>
<comment type="caution">
    <text evidence="7">The sequence shown here is derived from an EMBL/GenBank/DDBJ whole genome shotgun (WGS) entry which is preliminary data.</text>
</comment>
<dbReference type="RefSeq" id="WP_318596366.1">
    <property type="nucleotide sequence ID" value="NZ_JAWSTH010000012.1"/>
</dbReference>
<gene>
    <name evidence="7" type="ORF">R7226_07170</name>
</gene>
<evidence type="ECO:0000256" key="4">
    <source>
        <dbReference type="SAM" id="MobiDB-lite"/>
    </source>
</evidence>
<dbReference type="Pfam" id="PF13407">
    <property type="entry name" value="Peripla_BP_4"/>
    <property type="match status" value="1"/>
</dbReference>
<dbReference type="InterPro" id="IPR025997">
    <property type="entry name" value="SBP_2_dom"/>
</dbReference>
<comment type="subcellular location">
    <subcellularLocation>
        <location evidence="1">Cell envelope</location>
    </subcellularLocation>
</comment>
<sequence length="379" mass="40763">MFIRSTIAAIGAVATLFAAGCGGTAADSGSSTSGDSGEPFAARRTAGIRGDLPPAQRRLWRYDAQAGRYDVVPGDASSFEPRLTRPDGPFTLAYMDPWATNPFSIPIREGVERYAQQLGLRLLYCDTAFKADRAVECAELLSRQQPDFAIAGNWQSGASDAVMRIFDEARIPTASIDVWQPNSIFFGADNYTSGQIGGRAAGEYAREQWNCDDVWVFLGENKEEGEAADQRIAGFADGVQEVCGTLPSDRIQRQRMSAATGDQALTVTTDWLTANPQAKHVLGASLDDERASGIAKAFAQSGRDAQAVGMTCDKVGVEVAKQAPPEENHSLGCVAFFPERYAEYLVAIALDAAAGRDVPEEVHVAHELLTHDTIAETYP</sequence>
<feature type="domain" description="Periplasmic binding protein" evidence="6">
    <location>
        <begin position="97"/>
        <end position="356"/>
    </location>
</feature>